<sequence length="417" mass="47389">MIEDGVIIAGEEAWQLRRKQLTEVRIPPNITAVLQSRLDRLTKMERETLQRAAVVGRVFWETAVIQMNHAADEPLDEIQTGHALQALEKRELIFRRQTSGFAGTQAYLFKHAILHQITYESVLLRSRPIYHKQVGDWLAQQSGERISEYAGTVAEHYELAEEKPMAAELYEMAAQRSQTAFNVENAIDYYCRSLSLLADSPHYALWQLRLQEELGQLLLQQVRLVEAAQTYMTMRFTAEEDGDLLLQADAWNGLAKIQQYQADYVSMLESATHAERVAWLVNGEAAWVRGLLYKSVALLQQGDVEMALAAVSRALETSQRLNEPELLTLCLQQACEQQINIGRYGPVDQYLAQLKGHAVLQDRLHNQPGLAFANRAIGEIYNKLGRFDKAVHRLVTAVNIYRQLEDQLAIGYTLNLL</sequence>
<dbReference type="InterPro" id="IPR011990">
    <property type="entry name" value="TPR-like_helical_dom_sf"/>
</dbReference>
<proteinExistence type="predicted"/>
<dbReference type="EMBL" id="UOEU01000056">
    <property type="protein sequence ID" value="VAW30500.1"/>
    <property type="molecule type" value="Genomic_DNA"/>
</dbReference>
<protein>
    <recommendedName>
        <fullName evidence="4">MalT-like TPR region domain-containing protein</fullName>
    </recommendedName>
</protein>
<keyword evidence="2" id="KW-0067">ATP-binding</keyword>
<feature type="non-terminal residue" evidence="3">
    <location>
        <position position="417"/>
    </location>
</feature>
<accession>A0A3B0UMZ7</accession>
<evidence type="ECO:0000256" key="2">
    <source>
        <dbReference type="ARBA" id="ARBA00022840"/>
    </source>
</evidence>
<evidence type="ECO:0000256" key="1">
    <source>
        <dbReference type="ARBA" id="ARBA00022741"/>
    </source>
</evidence>
<dbReference type="GO" id="GO:0005737">
    <property type="term" value="C:cytoplasm"/>
    <property type="evidence" value="ECO:0007669"/>
    <property type="project" value="TreeGrafter"/>
</dbReference>
<dbReference type="SUPFAM" id="SSF48452">
    <property type="entry name" value="TPR-like"/>
    <property type="match status" value="1"/>
</dbReference>
<dbReference type="GO" id="GO:0005524">
    <property type="term" value="F:ATP binding"/>
    <property type="evidence" value="ECO:0007669"/>
    <property type="project" value="UniProtKB-KW"/>
</dbReference>
<dbReference type="GO" id="GO:0004016">
    <property type="term" value="F:adenylate cyclase activity"/>
    <property type="evidence" value="ECO:0007669"/>
    <property type="project" value="TreeGrafter"/>
</dbReference>
<dbReference type="PANTHER" id="PTHR16305:SF28">
    <property type="entry name" value="GUANYLATE CYCLASE DOMAIN-CONTAINING PROTEIN"/>
    <property type="match status" value="1"/>
</dbReference>
<keyword evidence="1" id="KW-0547">Nucleotide-binding</keyword>
<dbReference type="AlphaFoldDB" id="A0A3B0UMZ7"/>
<gene>
    <name evidence="3" type="ORF">MNBD_CHLOROFLEXI01-3299</name>
</gene>
<evidence type="ECO:0008006" key="4">
    <source>
        <dbReference type="Google" id="ProtNLM"/>
    </source>
</evidence>
<dbReference type="PANTHER" id="PTHR16305">
    <property type="entry name" value="TESTICULAR SOLUBLE ADENYLYL CYCLASE"/>
    <property type="match status" value="1"/>
</dbReference>
<reference evidence="3" key="1">
    <citation type="submission" date="2018-06" db="EMBL/GenBank/DDBJ databases">
        <authorList>
            <person name="Zhirakovskaya E."/>
        </authorList>
    </citation>
    <scope>NUCLEOTIDE SEQUENCE</scope>
</reference>
<dbReference type="Gene3D" id="1.25.40.10">
    <property type="entry name" value="Tetratricopeptide repeat domain"/>
    <property type="match status" value="2"/>
</dbReference>
<evidence type="ECO:0000313" key="3">
    <source>
        <dbReference type="EMBL" id="VAW30500.1"/>
    </source>
</evidence>
<organism evidence="3">
    <name type="scientific">hydrothermal vent metagenome</name>
    <dbReference type="NCBI Taxonomy" id="652676"/>
    <lineage>
        <taxon>unclassified sequences</taxon>
        <taxon>metagenomes</taxon>
        <taxon>ecological metagenomes</taxon>
    </lineage>
</organism>
<name>A0A3B0UMZ7_9ZZZZ</name>